<protein>
    <submittedName>
        <fullName evidence="2">Uncharacterized protein</fullName>
    </submittedName>
</protein>
<evidence type="ECO:0000313" key="2">
    <source>
        <dbReference type="EMBL" id="MDC0684906.1"/>
    </source>
</evidence>
<organism evidence="2 3">
    <name type="scientific">Sorangium atrum</name>
    <dbReference type="NCBI Taxonomy" id="2995308"/>
    <lineage>
        <taxon>Bacteria</taxon>
        <taxon>Pseudomonadati</taxon>
        <taxon>Myxococcota</taxon>
        <taxon>Polyangia</taxon>
        <taxon>Polyangiales</taxon>
        <taxon>Polyangiaceae</taxon>
        <taxon>Sorangium</taxon>
    </lineage>
</organism>
<accession>A0ABT5CIJ1</accession>
<sequence length="116" mass="12424">MARLSSRDGGGTERCLGLVVLLDVVLDVEMPVPPELMEHPPDGVLYDLTDLARSQVTEFVPHELGAVFVISPVEEDHVQMRIEPHVAGRALHDGHRAARASARGATGSPSSRPIAS</sequence>
<gene>
    <name evidence="2" type="ORF">POL72_44730</name>
</gene>
<evidence type="ECO:0000313" key="3">
    <source>
        <dbReference type="Proteomes" id="UP001217485"/>
    </source>
</evidence>
<name>A0ABT5CIJ1_9BACT</name>
<dbReference type="Proteomes" id="UP001217485">
    <property type="component" value="Unassembled WGS sequence"/>
</dbReference>
<proteinExistence type="predicted"/>
<feature type="region of interest" description="Disordered" evidence="1">
    <location>
        <begin position="89"/>
        <end position="116"/>
    </location>
</feature>
<comment type="caution">
    <text evidence="2">The sequence shown here is derived from an EMBL/GenBank/DDBJ whole genome shotgun (WGS) entry which is preliminary data.</text>
</comment>
<reference evidence="2 3" key="1">
    <citation type="submission" date="2023-01" db="EMBL/GenBank/DDBJ databases">
        <title>Minimal conservation of predation-associated metabolite biosynthetic gene clusters underscores biosynthetic potential of Myxococcota including descriptions for ten novel species: Archangium lansinium sp. nov., Myxococcus landrumus sp. nov., Nannocystis bai.</title>
        <authorList>
            <person name="Ahearne A."/>
            <person name="Stevens C."/>
            <person name="Dowd S."/>
        </authorList>
    </citation>
    <scope>NUCLEOTIDE SEQUENCE [LARGE SCALE GENOMIC DNA]</scope>
    <source>
        <strain evidence="2 3">WIWO2</strain>
    </source>
</reference>
<dbReference type="EMBL" id="JAQNDK010000006">
    <property type="protein sequence ID" value="MDC0684906.1"/>
    <property type="molecule type" value="Genomic_DNA"/>
</dbReference>
<feature type="compositionally biased region" description="Low complexity" evidence="1">
    <location>
        <begin position="99"/>
        <end position="116"/>
    </location>
</feature>
<evidence type="ECO:0000256" key="1">
    <source>
        <dbReference type="SAM" id="MobiDB-lite"/>
    </source>
</evidence>
<keyword evidence="3" id="KW-1185">Reference proteome</keyword>